<name>T0ZVU2_9ZZZZ</name>
<gene>
    <name evidence="1" type="ORF">B1B_11980</name>
</gene>
<evidence type="ECO:0000313" key="1">
    <source>
        <dbReference type="EMBL" id="EQD48633.1"/>
    </source>
</evidence>
<reference evidence="1" key="1">
    <citation type="submission" date="2013-08" db="EMBL/GenBank/DDBJ databases">
        <authorList>
            <person name="Mendez C."/>
            <person name="Richter M."/>
            <person name="Ferrer M."/>
            <person name="Sanchez J."/>
        </authorList>
    </citation>
    <scope>NUCLEOTIDE SEQUENCE</scope>
</reference>
<protein>
    <submittedName>
        <fullName evidence="1">Transposase IS204/IS1001/IS1096/IS1165 family protein</fullName>
    </submittedName>
</protein>
<reference evidence="1" key="2">
    <citation type="journal article" date="2014" name="ISME J.">
        <title>Microbial stratification in low pH oxic and suboxic macroscopic growths along an acid mine drainage.</title>
        <authorList>
            <person name="Mendez-Garcia C."/>
            <person name="Mesa V."/>
            <person name="Sprenger R.R."/>
            <person name="Richter M."/>
            <person name="Diez M.S."/>
            <person name="Solano J."/>
            <person name="Bargiela R."/>
            <person name="Golyshina O.V."/>
            <person name="Manteca A."/>
            <person name="Ramos J.L."/>
            <person name="Gallego J.R."/>
            <person name="Llorente I."/>
            <person name="Martins Dos Santos V.A."/>
            <person name="Jensen O.N."/>
            <person name="Pelaez A.I."/>
            <person name="Sanchez J."/>
            <person name="Ferrer M."/>
        </authorList>
    </citation>
    <scope>NUCLEOTIDE SEQUENCE</scope>
</reference>
<accession>T0ZVU2</accession>
<proteinExistence type="predicted"/>
<organism evidence="1">
    <name type="scientific">mine drainage metagenome</name>
    <dbReference type="NCBI Taxonomy" id="410659"/>
    <lineage>
        <taxon>unclassified sequences</taxon>
        <taxon>metagenomes</taxon>
        <taxon>ecological metagenomes</taxon>
    </lineage>
</organism>
<comment type="caution">
    <text evidence="1">The sequence shown here is derived from an EMBL/GenBank/DDBJ whole genome shotgun (WGS) entry which is preliminary data.</text>
</comment>
<dbReference type="EMBL" id="AUZY01007813">
    <property type="protein sequence ID" value="EQD48633.1"/>
    <property type="molecule type" value="Genomic_DNA"/>
</dbReference>
<sequence>MHLGLKTLLNRVERLKGFVYESSSLIEGHVPRIEIQLRARERSRGACSQCQKPAPGYDRLAERQFQFVPLWGIPTYFRYAPRRVRCREHGIVVEHLPWALGKRPLTASFAWFLASWAKLLSWQDVSRTFKTSWESVFRSVEMAVDWGRARMDLTGISAAGSMRSTGARAASSPWSTRSTRG</sequence>
<dbReference type="AlphaFoldDB" id="T0ZVU2"/>